<evidence type="ECO:0000313" key="4">
    <source>
        <dbReference type="EMBL" id="KIK19097.1"/>
    </source>
</evidence>
<evidence type="ECO:0000256" key="1">
    <source>
        <dbReference type="ARBA" id="ARBA00001968"/>
    </source>
</evidence>
<dbReference type="OrthoDB" id="2668416at2759"/>
<dbReference type="Proteomes" id="UP000054018">
    <property type="component" value="Unassembled WGS sequence"/>
</dbReference>
<evidence type="ECO:0000313" key="5">
    <source>
        <dbReference type="Proteomes" id="UP000054018"/>
    </source>
</evidence>
<evidence type="ECO:0000259" key="3">
    <source>
        <dbReference type="Pfam" id="PF13359"/>
    </source>
</evidence>
<reference evidence="4 5" key="1">
    <citation type="submission" date="2014-04" db="EMBL/GenBank/DDBJ databases">
        <authorList>
            <consortium name="DOE Joint Genome Institute"/>
            <person name="Kuo A."/>
            <person name="Kohler A."/>
            <person name="Costa M.D."/>
            <person name="Nagy L.G."/>
            <person name="Floudas D."/>
            <person name="Copeland A."/>
            <person name="Barry K.W."/>
            <person name="Cichocki N."/>
            <person name="Veneault-Fourrey C."/>
            <person name="LaButti K."/>
            <person name="Lindquist E.A."/>
            <person name="Lipzen A."/>
            <person name="Lundell T."/>
            <person name="Morin E."/>
            <person name="Murat C."/>
            <person name="Sun H."/>
            <person name="Tunlid A."/>
            <person name="Henrissat B."/>
            <person name="Grigoriev I.V."/>
            <person name="Hibbett D.S."/>
            <person name="Martin F."/>
            <person name="Nordberg H.P."/>
            <person name="Cantor M.N."/>
            <person name="Hua S.X."/>
        </authorList>
    </citation>
    <scope>NUCLEOTIDE SEQUENCE [LARGE SCALE GENOMIC DNA]</scope>
    <source>
        <strain evidence="4 5">441</strain>
    </source>
</reference>
<dbReference type="GO" id="GO:0046872">
    <property type="term" value="F:metal ion binding"/>
    <property type="evidence" value="ECO:0007669"/>
    <property type="project" value="UniProtKB-KW"/>
</dbReference>
<feature type="domain" description="DDE Tnp4" evidence="3">
    <location>
        <begin position="24"/>
        <end position="75"/>
    </location>
</feature>
<dbReference type="AlphaFoldDB" id="A0A0C9Z9G6"/>
<organism evidence="4 5">
    <name type="scientific">Pisolithus microcarpus 441</name>
    <dbReference type="NCBI Taxonomy" id="765257"/>
    <lineage>
        <taxon>Eukaryota</taxon>
        <taxon>Fungi</taxon>
        <taxon>Dikarya</taxon>
        <taxon>Basidiomycota</taxon>
        <taxon>Agaricomycotina</taxon>
        <taxon>Agaricomycetes</taxon>
        <taxon>Agaricomycetidae</taxon>
        <taxon>Boletales</taxon>
        <taxon>Sclerodermatineae</taxon>
        <taxon>Pisolithaceae</taxon>
        <taxon>Pisolithus</taxon>
    </lineage>
</organism>
<protein>
    <recommendedName>
        <fullName evidence="3">DDE Tnp4 domain-containing protein</fullName>
    </recommendedName>
</protein>
<gene>
    <name evidence="4" type="ORF">PISMIDRAFT_108320</name>
</gene>
<keyword evidence="5" id="KW-1185">Reference proteome</keyword>
<sequence length="150" mass="17175">PYVLCPFTEPEVIAQPPIERQHCHKFNKQLSSQRITVEHAIGLWKGHFPSLKDMPPEQDICDTYHVVEVLVALHNLCIDLGDHLQCIPFFENHSTYEDDNGDLDDVDVNGYRGAEDAAIGVELPAWETDKWLREAGQWQQNVILDELFPV</sequence>
<dbReference type="HOGENOM" id="CLU_147762_0_0_1"/>
<dbReference type="InterPro" id="IPR027806">
    <property type="entry name" value="HARBI1_dom"/>
</dbReference>
<dbReference type="EMBL" id="KN833791">
    <property type="protein sequence ID" value="KIK19097.1"/>
    <property type="molecule type" value="Genomic_DNA"/>
</dbReference>
<evidence type="ECO:0000256" key="2">
    <source>
        <dbReference type="ARBA" id="ARBA00022723"/>
    </source>
</evidence>
<feature type="non-terminal residue" evidence="4">
    <location>
        <position position="1"/>
    </location>
</feature>
<comment type="cofactor">
    <cofactor evidence="1">
        <name>a divalent metal cation</name>
        <dbReference type="ChEBI" id="CHEBI:60240"/>
    </cofactor>
</comment>
<name>A0A0C9Z9G6_9AGAM</name>
<keyword evidence="2" id="KW-0479">Metal-binding</keyword>
<dbReference type="Pfam" id="PF13359">
    <property type="entry name" value="DDE_Tnp_4"/>
    <property type="match status" value="1"/>
</dbReference>
<accession>A0A0C9Z9G6</accession>
<reference evidence="5" key="2">
    <citation type="submission" date="2015-01" db="EMBL/GenBank/DDBJ databases">
        <title>Evolutionary Origins and Diversification of the Mycorrhizal Mutualists.</title>
        <authorList>
            <consortium name="DOE Joint Genome Institute"/>
            <consortium name="Mycorrhizal Genomics Consortium"/>
            <person name="Kohler A."/>
            <person name="Kuo A."/>
            <person name="Nagy L.G."/>
            <person name="Floudas D."/>
            <person name="Copeland A."/>
            <person name="Barry K.W."/>
            <person name="Cichocki N."/>
            <person name="Veneault-Fourrey C."/>
            <person name="LaButti K."/>
            <person name="Lindquist E.A."/>
            <person name="Lipzen A."/>
            <person name="Lundell T."/>
            <person name="Morin E."/>
            <person name="Murat C."/>
            <person name="Riley R."/>
            <person name="Ohm R."/>
            <person name="Sun H."/>
            <person name="Tunlid A."/>
            <person name="Henrissat B."/>
            <person name="Grigoriev I.V."/>
            <person name="Hibbett D.S."/>
            <person name="Martin F."/>
        </authorList>
    </citation>
    <scope>NUCLEOTIDE SEQUENCE [LARGE SCALE GENOMIC DNA]</scope>
    <source>
        <strain evidence="5">441</strain>
    </source>
</reference>
<proteinExistence type="predicted"/>